<comment type="caution">
    <text evidence="1">The sequence shown here is derived from an EMBL/GenBank/DDBJ whole genome shotgun (WGS) entry which is preliminary data.</text>
</comment>
<evidence type="ECO:0000313" key="1">
    <source>
        <dbReference type="EMBL" id="GAA4060940.1"/>
    </source>
</evidence>
<protein>
    <submittedName>
        <fullName evidence="1">Uncharacterized protein</fullName>
    </submittedName>
</protein>
<dbReference type="EMBL" id="BAABDL010000023">
    <property type="protein sequence ID" value="GAA4060940.1"/>
    <property type="molecule type" value="Genomic_DNA"/>
</dbReference>
<organism evidence="1 2">
    <name type="scientific">Amphibacillus indicireducens</name>
    <dbReference type="NCBI Taxonomy" id="1076330"/>
    <lineage>
        <taxon>Bacteria</taxon>
        <taxon>Bacillati</taxon>
        <taxon>Bacillota</taxon>
        <taxon>Bacilli</taxon>
        <taxon>Bacillales</taxon>
        <taxon>Bacillaceae</taxon>
        <taxon>Amphibacillus</taxon>
    </lineage>
</organism>
<gene>
    <name evidence="1" type="ORF">GCM10022410_04980</name>
</gene>
<dbReference type="RefSeq" id="WP_344910004.1">
    <property type="nucleotide sequence ID" value="NZ_BAABDL010000023.1"/>
</dbReference>
<sequence>MDLHKYKREIELMKKQNMTEYDLYSIIASIIREGKNIESLSLRDVNRRRNSEKGKVFYGLSGVPDLVVLDFEFNNNDNKNNRIDNIDQIYGCIEIKGIDLTLLSAEDIIKKIEANKQIGKDEQQILGEILWYRKVLYTNGLIWRYINCEFNKNYWDVIKNLVRTNINKPNPTNWYKNICTHKFTIFEEDLIDLNSANEDQWNQFLKRLHSIKWD</sequence>
<evidence type="ECO:0000313" key="2">
    <source>
        <dbReference type="Proteomes" id="UP001501734"/>
    </source>
</evidence>
<reference evidence="2" key="1">
    <citation type="journal article" date="2019" name="Int. J. Syst. Evol. Microbiol.">
        <title>The Global Catalogue of Microorganisms (GCM) 10K type strain sequencing project: providing services to taxonomists for standard genome sequencing and annotation.</title>
        <authorList>
            <consortium name="The Broad Institute Genomics Platform"/>
            <consortium name="The Broad Institute Genome Sequencing Center for Infectious Disease"/>
            <person name="Wu L."/>
            <person name="Ma J."/>
        </authorList>
    </citation>
    <scope>NUCLEOTIDE SEQUENCE [LARGE SCALE GENOMIC DNA]</scope>
    <source>
        <strain evidence="2">JCM 17250</strain>
    </source>
</reference>
<accession>A0ABP7V7C6</accession>
<keyword evidence="2" id="KW-1185">Reference proteome</keyword>
<dbReference type="Proteomes" id="UP001501734">
    <property type="component" value="Unassembled WGS sequence"/>
</dbReference>
<name>A0ABP7V7C6_9BACI</name>
<proteinExistence type="predicted"/>